<dbReference type="Proteomes" id="UP000765891">
    <property type="component" value="Unassembled WGS sequence"/>
</dbReference>
<dbReference type="SMART" id="SM01136">
    <property type="entry name" value="DKCLD"/>
    <property type="match status" value="1"/>
</dbReference>
<dbReference type="GO" id="GO:0031119">
    <property type="term" value="P:tRNA pseudouridine synthesis"/>
    <property type="evidence" value="ECO:0007669"/>
    <property type="project" value="UniProtKB-UniRule"/>
</dbReference>
<dbReference type="GO" id="GO:0003723">
    <property type="term" value="F:RNA binding"/>
    <property type="evidence" value="ECO:0007669"/>
    <property type="project" value="InterPro"/>
</dbReference>
<dbReference type="InterPro" id="IPR026326">
    <property type="entry name" value="TruB_arch"/>
</dbReference>
<dbReference type="PROSITE" id="PS50890">
    <property type="entry name" value="PUA"/>
    <property type="match status" value="1"/>
</dbReference>
<dbReference type="InterPro" id="IPR015947">
    <property type="entry name" value="PUA-like_sf"/>
</dbReference>
<accession>A0A830FXP5</accession>
<dbReference type="NCBIfam" id="NF003280">
    <property type="entry name" value="PRK04270.1"/>
    <property type="match status" value="1"/>
</dbReference>
<dbReference type="InterPro" id="IPR020103">
    <property type="entry name" value="PsdUridine_synth_cat_dom_sf"/>
</dbReference>
<dbReference type="InterPro" id="IPR012960">
    <property type="entry name" value="Dyskerin-like"/>
</dbReference>
<dbReference type="InterPro" id="IPR036974">
    <property type="entry name" value="PUA_sf"/>
</dbReference>
<organism evidence="7 9">
    <name type="scientific">Halarchaeum rubridurum</name>
    <dbReference type="NCBI Taxonomy" id="489911"/>
    <lineage>
        <taxon>Archaea</taxon>
        <taxon>Methanobacteriati</taxon>
        <taxon>Methanobacteriota</taxon>
        <taxon>Stenosarchaea group</taxon>
        <taxon>Halobacteria</taxon>
        <taxon>Halobacteriales</taxon>
        <taxon>Halobacteriaceae</taxon>
    </lineage>
</organism>
<evidence type="ECO:0000256" key="3">
    <source>
        <dbReference type="ARBA" id="ARBA00060072"/>
    </source>
</evidence>
<dbReference type="EMBL" id="JAGGKO010000001">
    <property type="protein sequence ID" value="MBP1953889.1"/>
    <property type="molecule type" value="Genomic_DNA"/>
</dbReference>
<dbReference type="GO" id="GO:0000495">
    <property type="term" value="P:box H/ACA sno(s)RNA 3'-end processing"/>
    <property type="evidence" value="ECO:0007669"/>
    <property type="project" value="TreeGrafter"/>
</dbReference>
<dbReference type="PANTHER" id="PTHR23127">
    <property type="entry name" value="CENTROMERE/MICROTUBULE BINDING PROTEIN CBF5"/>
    <property type="match status" value="1"/>
</dbReference>
<dbReference type="HAMAP" id="MF_01081">
    <property type="entry name" value="TruB_arch"/>
    <property type="match status" value="1"/>
</dbReference>
<dbReference type="Pfam" id="PF08068">
    <property type="entry name" value="DKCLD"/>
    <property type="match status" value="1"/>
</dbReference>
<dbReference type="GO" id="GO:0031118">
    <property type="term" value="P:rRNA pseudouridine synthesis"/>
    <property type="evidence" value="ECO:0007669"/>
    <property type="project" value="TreeGrafter"/>
</dbReference>
<proteinExistence type="inferred from homology"/>
<dbReference type="Pfam" id="PF16198">
    <property type="entry name" value="TruB_C_2"/>
    <property type="match status" value="1"/>
</dbReference>
<evidence type="ECO:0000256" key="5">
    <source>
        <dbReference type="HAMAP-Rule" id="MF_01081"/>
    </source>
</evidence>
<reference evidence="7" key="2">
    <citation type="submission" date="2020-09" db="EMBL/GenBank/DDBJ databases">
        <authorList>
            <person name="Sun Q."/>
            <person name="Ohkuma M."/>
        </authorList>
    </citation>
    <scope>NUCLEOTIDE SEQUENCE</scope>
    <source>
        <strain evidence="7">JCM 16108</strain>
    </source>
</reference>
<dbReference type="Gene3D" id="2.30.130.10">
    <property type="entry name" value="PUA domain"/>
    <property type="match status" value="1"/>
</dbReference>
<feature type="active site" description="Nucleophile" evidence="5">
    <location>
        <position position="53"/>
    </location>
</feature>
<evidence type="ECO:0000313" key="8">
    <source>
        <dbReference type="EMBL" id="MBP1953889.1"/>
    </source>
</evidence>
<dbReference type="InterPro" id="IPR004802">
    <property type="entry name" value="tRNA_PsdUridine_synth_B_fam"/>
</dbReference>
<dbReference type="SUPFAM" id="SSF55120">
    <property type="entry name" value="Pseudouridine synthase"/>
    <property type="match status" value="1"/>
</dbReference>
<evidence type="ECO:0000313" key="9">
    <source>
        <dbReference type="Proteomes" id="UP000614609"/>
    </source>
</evidence>
<dbReference type="InterPro" id="IPR032819">
    <property type="entry name" value="TruB_C"/>
</dbReference>
<comment type="catalytic activity">
    <reaction evidence="5">
        <text>uridine(55) in tRNA = pseudouridine(55) in tRNA</text>
        <dbReference type="Rhea" id="RHEA:42532"/>
        <dbReference type="Rhea" id="RHEA-COMP:10101"/>
        <dbReference type="Rhea" id="RHEA-COMP:10102"/>
        <dbReference type="ChEBI" id="CHEBI:65314"/>
        <dbReference type="ChEBI" id="CHEBI:65315"/>
        <dbReference type="EC" id="5.4.99.25"/>
    </reaction>
</comment>
<dbReference type="Pfam" id="PF01509">
    <property type="entry name" value="TruB_N"/>
    <property type="match status" value="1"/>
</dbReference>
<keyword evidence="2 5" id="KW-0413">Isomerase</keyword>
<evidence type="ECO:0000259" key="6">
    <source>
        <dbReference type="SMART" id="SM01136"/>
    </source>
</evidence>
<dbReference type="EMBL" id="BMOO01000001">
    <property type="protein sequence ID" value="GGM55618.1"/>
    <property type="molecule type" value="Genomic_DNA"/>
</dbReference>
<dbReference type="SUPFAM" id="SSF88697">
    <property type="entry name" value="PUA domain-like"/>
    <property type="match status" value="1"/>
</dbReference>
<dbReference type="GO" id="GO:1990481">
    <property type="term" value="P:mRNA pseudouridine synthesis"/>
    <property type="evidence" value="ECO:0007669"/>
    <property type="project" value="TreeGrafter"/>
</dbReference>
<dbReference type="CDD" id="cd02572">
    <property type="entry name" value="PseudoU_synth_hDyskerin"/>
    <property type="match status" value="1"/>
</dbReference>
<comment type="similarity">
    <text evidence="4 5">Belongs to the pseudouridine synthase TruB family. Type 2 subfamily.</text>
</comment>
<comment type="caution">
    <text evidence="7">The sequence shown here is derived from an EMBL/GenBank/DDBJ whole genome shotgun (WGS) entry which is preliminary data.</text>
</comment>
<evidence type="ECO:0000256" key="2">
    <source>
        <dbReference type="ARBA" id="ARBA00023235"/>
    </source>
</evidence>
<reference evidence="8" key="3">
    <citation type="submission" date="2021-03" db="EMBL/GenBank/DDBJ databases">
        <title>Genomic Encyclopedia of Type Strains, Phase IV (KMG-IV): sequencing the most valuable type-strain genomes for metagenomic binning, comparative biology and taxonomic classification.</title>
        <authorList>
            <person name="Goeker M."/>
        </authorList>
    </citation>
    <scope>NUCLEOTIDE SEQUENCE</scope>
    <source>
        <strain evidence="8">DSM 22443</strain>
    </source>
</reference>
<name>A0A830FXP5_9EURY</name>
<dbReference type="Gene3D" id="3.30.2350.10">
    <property type="entry name" value="Pseudouridine synthase"/>
    <property type="match status" value="1"/>
</dbReference>
<dbReference type="PANTHER" id="PTHR23127:SF0">
    <property type="entry name" value="H_ACA RIBONUCLEOPROTEIN COMPLEX SUBUNIT DKC1"/>
    <property type="match status" value="1"/>
</dbReference>
<keyword evidence="1 5" id="KW-0819">tRNA processing</keyword>
<reference evidence="7" key="1">
    <citation type="journal article" date="2014" name="Int. J. Syst. Evol. Microbiol.">
        <title>Complete genome sequence of Corynebacterium casei LMG S-19264T (=DSM 44701T), isolated from a smear-ripened cheese.</title>
        <authorList>
            <consortium name="US DOE Joint Genome Institute (JGI-PGF)"/>
            <person name="Walter F."/>
            <person name="Albersmeier A."/>
            <person name="Kalinowski J."/>
            <person name="Ruckert C."/>
        </authorList>
    </citation>
    <scope>NUCLEOTIDE SEQUENCE</scope>
    <source>
        <strain evidence="7">JCM 16108</strain>
    </source>
</reference>
<dbReference type="NCBIfam" id="TIGR00425">
    <property type="entry name" value="CBF5"/>
    <property type="match status" value="1"/>
</dbReference>
<dbReference type="OrthoDB" id="35866at2157"/>
<dbReference type="FunFam" id="3.30.2350.10:FF:000001">
    <property type="entry name" value="H/ACA ribonucleoprotein complex subunit CBF5"/>
    <property type="match status" value="1"/>
</dbReference>
<sequence length="291" mass="31286">MRRVAPEERDVDALREFGVVNLDKPPGPSAHQVSAWIRDMVDVEKAAHAGTLDPKVTGCLPVLTGTATRLAPALLEGPKEYVAVLELHARAPTDLDTVLAEFEGPLYQKPPRKSAVARRLRVREVYALDRLELSEDRRQVLVRIRCESGTYVRKLCHDLGLALGTGAHMGDLRRTATGPFDDADLATLHDLADALAEWRERDDETWLRDVLAPAETALTHLPSVTIAPSAADSVADGAPVFAPGVIDAEDATDGALVACYTPNGAVVCLGRLVGDPDADSGEVVSLERVLV</sequence>
<evidence type="ECO:0000256" key="4">
    <source>
        <dbReference type="ARBA" id="ARBA00060775"/>
    </source>
</evidence>
<comment type="function">
    <text evidence="3 5">Could be responsible for synthesis of pseudouridine from uracil-55 in the psi GC loop of transfer RNAs.</text>
</comment>
<gene>
    <name evidence="5" type="primary">truB</name>
    <name evidence="7" type="ORF">GCM10009017_02300</name>
    <name evidence="8" type="ORF">J2752_000770</name>
</gene>
<dbReference type="GO" id="GO:0031120">
    <property type="term" value="P:snRNA pseudouridine synthesis"/>
    <property type="evidence" value="ECO:0007669"/>
    <property type="project" value="TreeGrafter"/>
</dbReference>
<dbReference type="Pfam" id="PF01472">
    <property type="entry name" value="PUA"/>
    <property type="match status" value="1"/>
</dbReference>
<dbReference type="AlphaFoldDB" id="A0A830FXP5"/>
<dbReference type="InterPro" id="IPR002478">
    <property type="entry name" value="PUA"/>
</dbReference>
<protein>
    <recommendedName>
        <fullName evidence="5">Probable tRNA pseudouridine synthase B</fullName>
        <ecNumber evidence="5">5.4.99.25</ecNumber>
    </recommendedName>
    <alternativeName>
        <fullName evidence="5">tRNA pseudouridine(55) synthase</fullName>
        <shortName evidence="5">Psi55 synthase</shortName>
    </alternativeName>
    <alternativeName>
        <fullName evidence="5">tRNA pseudouridylate synthase</fullName>
    </alternativeName>
    <alternativeName>
        <fullName evidence="5">tRNA-uridine isomerase</fullName>
    </alternativeName>
</protein>
<dbReference type="EC" id="5.4.99.25" evidence="5"/>
<evidence type="ECO:0000313" key="7">
    <source>
        <dbReference type="EMBL" id="GGM55618.1"/>
    </source>
</evidence>
<dbReference type="RefSeq" id="WP_188869146.1">
    <property type="nucleotide sequence ID" value="NZ_BMOO01000001.1"/>
</dbReference>
<dbReference type="GO" id="GO:0160148">
    <property type="term" value="F:tRNA pseudouridine(55) synthase activity"/>
    <property type="evidence" value="ECO:0007669"/>
    <property type="project" value="UniProtKB-EC"/>
</dbReference>
<dbReference type="Proteomes" id="UP000614609">
    <property type="component" value="Unassembled WGS sequence"/>
</dbReference>
<dbReference type="InterPro" id="IPR002501">
    <property type="entry name" value="PsdUridine_synth_N"/>
</dbReference>
<evidence type="ECO:0000256" key="1">
    <source>
        <dbReference type="ARBA" id="ARBA00022694"/>
    </source>
</evidence>
<feature type="domain" description="Dyskerin-like" evidence="6">
    <location>
        <begin position="1"/>
        <end position="34"/>
    </location>
</feature>
<keyword evidence="9" id="KW-1185">Reference proteome</keyword>